<sequence>MSTQIVSNTKNATSTVSPVAEIDPKEERSLVWRLDIFFLTIGFLGYAFKYLDQTNISNAYVSGMQTDLELYGNELNYFTTFFNIGYMIMLYPSCIIISHIGPSIWLPTCHLGYIDLLFIHGHQRKTEARMLTLQFSQWYLPHEMALRMSLYNIAQPVGAMLSGAMQGALSTNLEGALGRTGWRWAFIINGVCTIFIALLAFVLLPGFPDRPNPLAKFYLRPRDIVVAEERTRRIGRDPQVGINVKTFLRCFKFWHVWVFSIAWSIGSNTTPSNYFNLWLKSLKNADGSLKYSVGMLNYLPIAGQALQLAAELLFSGFSDYLGTRLPFLLLHSVINITSLIILIIRPESESAYMAGWYMNYVGAVSTMLLCAWASAHLEKEPQVRTVLFATGTLFSYLFSAFLPIAAYPAAQAPHWHIGAKLYLGLSVLATALFVSIFFIFKWRARHDKKKERAEHDDSSEL</sequence>
<feature type="transmembrane region" description="Helical" evidence="6">
    <location>
        <begin position="181"/>
        <end position="204"/>
    </location>
</feature>
<feature type="transmembrane region" description="Helical" evidence="6">
    <location>
        <begin position="421"/>
        <end position="440"/>
    </location>
</feature>
<feature type="transmembrane region" description="Helical" evidence="6">
    <location>
        <begin position="253"/>
        <end position="275"/>
    </location>
</feature>
<feature type="transmembrane region" description="Helical" evidence="6">
    <location>
        <begin position="386"/>
        <end position="409"/>
    </location>
</feature>
<dbReference type="Gene3D" id="1.20.1250.20">
    <property type="entry name" value="MFS general substrate transporter like domains"/>
    <property type="match status" value="3"/>
</dbReference>
<name>A0A1V6P202_PENPO</name>
<reference evidence="8" key="1">
    <citation type="journal article" date="2017" name="Nat. Microbiol.">
        <title>Global analysis of biosynthetic gene clusters reveals vast potential of secondary metabolite production in Penicillium species.</title>
        <authorList>
            <person name="Nielsen J.C."/>
            <person name="Grijseels S."/>
            <person name="Prigent S."/>
            <person name="Ji B."/>
            <person name="Dainat J."/>
            <person name="Nielsen K.F."/>
            <person name="Frisvad J.C."/>
            <person name="Workman M."/>
            <person name="Nielsen J."/>
        </authorList>
    </citation>
    <scope>NUCLEOTIDE SEQUENCE [LARGE SCALE GENOMIC DNA]</scope>
    <source>
        <strain evidence="8">IBT 4502</strain>
    </source>
</reference>
<evidence type="ECO:0000313" key="7">
    <source>
        <dbReference type="EMBL" id="OQD70969.1"/>
    </source>
</evidence>
<dbReference type="Proteomes" id="UP000191408">
    <property type="component" value="Unassembled WGS sequence"/>
</dbReference>
<dbReference type="EMBL" id="MDYM01000001">
    <property type="protein sequence ID" value="OQD70969.1"/>
    <property type="molecule type" value="Genomic_DNA"/>
</dbReference>
<evidence type="ECO:0000256" key="3">
    <source>
        <dbReference type="ARBA" id="ARBA00022692"/>
    </source>
</evidence>
<dbReference type="Pfam" id="PF07690">
    <property type="entry name" value="MFS_1"/>
    <property type="match status" value="1"/>
</dbReference>
<evidence type="ECO:0000256" key="1">
    <source>
        <dbReference type="ARBA" id="ARBA00004141"/>
    </source>
</evidence>
<keyword evidence="4 6" id="KW-1133">Transmembrane helix</keyword>
<gene>
    <name evidence="7" type="ORF">PENPOL_c001G00145</name>
</gene>
<dbReference type="OrthoDB" id="3639251at2759"/>
<dbReference type="SUPFAM" id="SSF103473">
    <property type="entry name" value="MFS general substrate transporter"/>
    <property type="match status" value="1"/>
</dbReference>
<keyword evidence="3 6" id="KW-0812">Transmembrane</keyword>
<proteinExistence type="predicted"/>
<evidence type="ECO:0008006" key="9">
    <source>
        <dbReference type="Google" id="ProtNLM"/>
    </source>
</evidence>
<dbReference type="GO" id="GO:0016020">
    <property type="term" value="C:membrane"/>
    <property type="evidence" value="ECO:0007669"/>
    <property type="project" value="UniProtKB-SubCell"/>
</dbReference>
<dbReference type="AlphaFoldDB" id="A0A1V6P202"/>
<accession>A0A1V6P202</accession>
<evidence type="ECO:0000313" key="8">
    <source>
        <dbReference type="Proteomes" id="UP000191408"/>
    </source>
</evidence>
<keyword evidence="5 6" id="KW-0472">Membrane</keyword>
<evidence type="ECO:0000256" key="5">
    <source>
        <dbReference type="ARBA" id="ARBA00023136"/>
    </source>
</evidence>
<comment type="caution">
    <text evidence="7">The sequence shown here is derived from an EMBL/GenBank/DDBJ whole genome shotgun (WGS) entry which is preliminary data.</text>
</comment>
<dbReference type="GO" id="GO:0022857">
    <property type="term" value="F:transmembrane transporter activity"/>
    <property type="evidence" value="ECO:0007669"/>
    <property type="project" value="InterPro"/>
</dbReference>
<protein>
    <recommendedName>
        <fullName evidence="9">Major facilitator superfamily (MFS) profile domain-containing protein</fullName>
    </recommendedName>
</protein>
<feature type="transmembrane region" description="Helical" evidence="6">
    <location>
        <begin position="356"/>
        <end position="374"/>
    </location>
</feature>
<evidence type="ECO:0000256" key="4">
    <source>
        <dbReference type="ARBA" id="ARBA00022989"/>
    </source>
</evidence>
<feature type="transmembrane region" description="Helical" evidence="6">
    <location>
        <begin position="30"/>
        <end position="48"/>
    </location>
</feature>
<evidence type="ECO:0000256" key="6">
    <source>
        <dbReference type="SAM" id="Phobius"/>
    </source>
</evidence>
<dbReference type="PANTHER" id="PTHR43791">
    <property type="entry name" value="PERMEASE-RELATED"/>
    <property type="match status" value="1"/>
</dbReference>
<comment type="subcellular location">
    <subcellularLocation>
        <location evidence="1">Membrane</location>
        <topology evidence="1">Multi-pass membrane protein</topology>
    </subcellularLocation>
</comment>
<evidence type="ECO:0000256" key="2">
    <source>
        <dbReference type="ARBA" id="ARBA00022448"/>
    </source>
</evidence>
<keyword evidence="8" id="KW-1185">Reference proteome</keyword>
<organism evidence="7 8">
    <name type="scientific">Penicillium polonicum</name>
    <dbReference type="NCBI Taxonomy" id="60169"/>
    <lineage>
        <taxon>Eukaryota</taxon>
        <taxon>Fungi</taxon>
        <taxon>Dikarya</taxon>
        <taxon>Ascomycota</taxon>
        <taxon>Pezizomycotina</taxon>
        <taxon>Eurotiomycetes</taxon>
        <taxon>Eurotiomycetidae</taxon>
        <taxon>Eurotiales</taxon>
        <taxon>Aspergillaceae</taxon>
        <taxon>Penicillium</taxon>
    </lineage>
</organism>
<feature type="transmembrane region" description="Helical" evidence="6">
    <location>
        <begin position="326"/>
        <end position="344"/>
    </location>
</feature>
<dbReference type="PANTHER" id="PTHR43791:SF64">
    <property type="entry name" value="MAJOR FACILITATOR SUPERFAMILY (MFS) PROFILE DOMAIN-CONTAINING PROTEIN"/>
    <property type="match status" value="1"/>
</dbReference>
<dbReference type="InterPro" id="IPR011701">
    <property type="entry name" value="MFS"/>
</dbReference>
<dbReference type="InterPro" id="IPR036259">
    <property type="entry name" value="MFS_trans_sf"/>
</dbReference>
<keyword evidence="2" id="KW-0813">Transport</keyword>
<feature type="transmembrane region" description="Helical" evidence="6">
    <location>
        <begin position="77"/>
        <end position="97"/>
    </location>
</feature>